<dbReference type="InterPro" id="IPR044644">
    <property type="entry name" value="DinF-like"/>
</dbReference>
<comment type="subcellular location">
    <subcellularLocation>
        <location evidence="1">Membrane</location>
        <topology evidence="1">Multi-pass membrane protein</topology>
    </subcellularLocation>
</comment>
<evidence type="ECO:0000256" key="6">
    <source>
        <dbReference type="SAM" id="Phobius"/>
    </source>
</evidence>
<dbReference type="Proteomes" id="UP000751190">
    <property type="component" value="Unassembled WGS sequence"/>
</dbReference>
<evidence type="ECO:0000256" key="1">
    <source>
        <dbReference type="ARBA" id="ARBA00004141"/>
    </source>
</evidence>
<protein>
    <recommendedName>
        <fullName evidence="10">Protein DETOXIFICATION</fullName>
    </recommendedName>
</protein>
<dbReference type="EMBL" id="JAGTXO010000001">
    <property type="protein sequence ID" value="KAG8470944.1"/>
    <property type="molecule type" value="Genomic_DNA"/>
</dbReference>
<dbReference type="NCBIfam" id="TIGR00797">
    <property type="entry name" value="matE"/>
    <property type="match status" value="1"/>
</dbReference>
<dbReference type="GO" id="GO:0042910">
    <property type="term" value="F:xenobiotic transmembrane transporter activity"/>
    <property type="evidence" value="ECO:0007669"/>
    <property type="project" value="InterPro"/>
</dbReference>
<feature type="chain" id="PRO_5035145181" description="Protein DETOXIFICATION" evidence="7">
    <location>
        <begin position="18"/>
        <end position="545"/>
    </location>
</feature>
<comment type="caution">
    <text evidence="8">The sequence shown here is derived from an EMBL/GenBank/DDBJ whole genome shotgun (WGS) entry which is preliminary data.</text>
</comment>
<evidence type="ECO:0000256" key="5">
    <source>
        <dbReference type="ARBA" id="ARBA00023136"/>
    </source>
</evidence>
<dbReference type="InterPro" id="IPR002528">
    <property type="entry name" value="MATE_fam"/>
</dbReference>
<keyword evidence="4 6" id="KW-1133">Transmembrane helix</keyword>
<dbReference type="PANTHER" id="PTHR42893">
    <property type="entry name" value="PROTEIN DETOXIFICATION 44, CHLOROPLASTIC-RELATED"/>
    <property type="match status" value="1"/>
</dbReference>
<feature type="transmembrane region" description="Helical" evidence="6">
    <location>
        <begin position="481"/>
        <end position="504"/>
    </location>
</feature>
<feature type="transmembrane region" description="Helical" evidence="6">
    <location>
        <begin position="413"/>
        <end position="436"/>
    </location>
</feature>
<dbReference type="Pfam" id="PF01554">
    <property type="entry name" value="MatE"/>
    <property type="match status" value="2"/>
</dbReference>
<dbReference type="OMA" id="QPFVGYN"/>
<evidence type="ECO:0008006" key="10">
    <source>
        <dbReference type="Google" id="ProtNLM"/>
    </source>
</evidence>
<keyword evidence="9" id="KW-1185">Reference proteome</keyword>
<feature type="transmembrane region" description="Helical" evidence="6">
    <location>
        <begin position="448"/>
        <end position="469"/>
    </location>
</feature>
<feature type="transmembrane region" description="Helical" evidence="6">
    <location>
        <begin position="131"/>
        <end position="156"/>
    </location>
</feature>
<feature type="transmembrane region" description="Helical" evidence="6">
    <location>
        <begin position="510"/>
        <end position="528"/>
    </location>
</feature>
<evidence type="ECO:0000313" key="9">
    <source>
        <dbReference type="Proteomes" id="UP000751190"/>
    </source>
</evidence>
<feature type="transmembrane region" description="Helical" evidence="6">
    <location>
        <begin position="340"/>
        <end position="361"/>
    </location>
</feature>
<evidence type="ECO:0000313" key="8">
    <source>
        <dbReference type="EMBL" id="KAG8470944.1"/>
    </source>
</evidence>
<keyword evidence="3 6" id="KW-0812">Transmembrane</keyword>
<feature type="transmembrane region" description="Helical" evidence="6">
    <location>
        <begin position="176"/>
        <end position="198"/>
    </location>
</feature>
<feature type="signal peptide" evidence="7">
    <location>
        <begin position="1"/>
        <end position="17"/>
    </location>
</feature>
<feature type="transmembrane region" description="Helical" evidence="6">
    <location>
        <begin position="373"/>
        <end position="393"/>
    </location>
</feature>
<dbReference type="AlphaFoldDB" id="A0A8J5Y519"/>
<reference evidence="8" key="1">
    <citation type="submission" date="2021-05" db="EMBL/GenBank/DDBJ databases">
        <title>The genome of the haptophyte Pavlova lutheri (Diacronema luteri, Pavlovales) - a model for lipid biosynthesis in eukaryotic algae.</title>
        <authorList>
            <person name="Hulatt C.J."/>
            <person name="Posewitz M.C."/>
        </authorList>
    </citation>
    <scope>NUCLEOTIDE SEQUENCE</scope>
    <source>
        <strain evidence="8">NIVA-4/92</strain>
    </source>
</reference>
<sequence length="545" mass="55196">MRTSALAFLLFARRACAVRAPSLMHGAPASALHAHALPPHAALPALLRASLAAASARAAPRLAWRGGGRRAPRMSASAIGAAADASSPVGTSATPALVRREIADLALPAVVGTLIEPLLSLIDMTFIGRGLGAVCHGAIGPASEIFTLAAALMWAIKDSTATSVARLHALGDTRGAVRYLEVTVALAIMLGVALAALVQLSARSALAVLGAPASSPLHAPALTYVRVRACALPCVLFGTAAEGAFRGLGDTRTPLRASATAALVNLVLDPLLMFGPVGLGMAGAAAATAVAQCASAGVYALALHRRTVELGVPMRVLEQLRRVRSVVAEARHVVASNGVLLVRTVSILSFWVFCSALATRLGPASAAAHFTMINLWLIFVLSAEAPGVAAQVLSARAVATGRRAYAGLLLRELATIAVCLGALATGAVLAAGPFLVTAFTRDAEIASLIGQLLLPVALSFPLVVLSIAFEAMLIGAGFARFVAASSLCVSLASSAIAATAFSGGHGSVVTLWWAIQAMFVGRVACALSRVPAVLRAARGGAPAAA</sequence>
<evidence type="ECO:0000256" key="7">
    <source>
        <dbReference type="SAM" id="SignalP"/>
    </source>
</evidence>
<dbReference type="PANTHER" id="PTHR42893:SF46">
    <property type="entry name" value="PROTEIN DETOXIFICATION 44, CHLOROPLASTIC"/>
    <property type="match status" value="1"/>
</dbReference>
<evidence type="ECO:0000256" key="4">
    <source>
        <dbReference type="ARBA" id="ARBA00022989"/>
    </source>
</evidence>
<proteinExistence type="inferred from homology"/>
<organism evidence="8 9">
    <name type="scientific">Diacronema lutheri</name>
    <name type="common">Unicellular marine alga</name>
    <name type="synonym">Monochrysis lutheri</name>
    <dbReference type="NCBI Taxonomy" id="2081491"/>
    <lineage>
        <taxon>Eukaryota</taxon>
        <taxon>Haptista</taxon>
        <taxon>Haptophyta</taxon>
        <taxon>Pavlovophyceae</taxon>
        <taxon>Pavlovales</taxon>
        <taxon>Pavlovaceae</taxon>
        <taxon>Diacronema</taxon>
    </lineage>
</organism>
<accession>A0A8J5Y519</accession>
<dbReference type="GO" id="GO:0016020">
    <property type="term" value="C:membrane"/>
    <property type="evidence" value="ECO:0007669"/>
    <property type="project" value="UniProtKB-SubCell"/>
</dbReference>
<dbReference type="GO" id="GO:0015297">
    <property type="term" value="F:antiporter activity"/>
    <property type="evidence" value="ECO:0007669"/>
    <property type="project" value="InterPro"/>
</dbReference>
<keyword evidence="7" id="KW-0732">Signal</keyword>
<comment type="similarity">
    <text evidence="2">Belongs to the multi antimicrobial extrusion (MATE) (TC 2.A.66.1) family.</text>
</comment>
<dbReference type="OrthoDB" id="2126698at2759"/>
<evidence type="ECO:0000256" key="2">
    <source>
        <dbReference type="ARBA" id="ARBA00010199"/>
    </source>
</evidence>
<gene>
    <name evidence="8" type="ORF">KFE25_009365</name>
</gene>
<keyword evidence="5 6" id="KW-0472">Membrane</keyword>
<name>A0A8J5Y519_DIALT</name>
<evidence type="ECO:0000256" key="3">
    <source>
        <dbReference type="ARBA" id="ARBA00022692"/>
    </source>
</evidence>